<dbReference type="SMART" id="SM00922">
    <property type="entry name" value="MR_MLE"/>
    <property type="match status" value="1"/>
</dbReference>
<evidence type="ECO:0000313" key="9">
    <source>
        <dbReference type="EMBL" id="MBJ2135232.1"/>
    </source>
</evidence>
<comment type="caution">
    <text evidence="9">The sequence shown here is derived from an EMBL/GenBank/DDBJ whole genome shotgun (WGS) entry which is preliminary data.</text>
</comment>
<proteinExistence type="inferred from homology"/>
<comment type="similarity">
    <text evidence="3">Belongs to the mandelate racemase/muconate lactonizing enzyme family.</text>
</comment>
<dbReference type="RefSeq" id="WP_198823496.1">
    <property type="nucleotide sequence ID" value="NZ_JAEILT010000002.1"/>
</dbReference>
<dbReference type="PROSITE" id="PS00909">
    <property type="entry name" value="MR_MLE_2"/>
    <property type="match status" value="1"/>
</dbReference>
<dbReference type="InterPro" id="IPR018110">
    <property type="entry name" value="Mandel_Rmase/mucon_lact_enz_CS"/>
</dbReference>
<evidence type="ECO:0000259" key="8">
    <source>
        <dbReference type="SMART" id="SM00922"/>
    </source>
</evidence>
<evidence type="ECO:0000256" key="6">
    <source>
        <dbReference type="ARBA" id="ARBA00023211"/>
    </source>
</evidence>
<name>A0ABS0WAD0_9ALTE</name>
<dbReference type="SFLD" id="SFLDG01258">
    <property type="entry name" value="(chloro)muconate_cycloisomeras"/>
    <property type="match status" value="1"/>
</dbReference>
<comment type="cofactor">
    <cofactor evidence="1">
        <name>Mn(2+)</name>
        <dbReference type="ChEBI" id="CHEBI:29035"/>
    </cofactor>
</comment>
<dbReference type="Gene3D" id="3.20.20.120">
    <property type="entry name" value="Enolase-like C-terminal domain"/>
    <property type="match status" value="1"/>
</dbReference>
<evidence type="ECO:0000256" key="1">
    <source>
        <dbReference type="ARBA" id="ARBA00001936"/>
    </source>
</evidence>
<dbReference type="PANTHER" id="PTHR48073:SF2">
    <property type="entry name" value="O-SUCCINYLBENZOATE SYNTHASE"/>
    <property type="match status" value="1"/>
</dbReference>
<dbReference type="InterPro" id="IPR029017">
    <property type="entry name" value="Enolase-like_N"/>
</dbReference>
<dbReference type="EMBL" id="JAEILT010000002">
    <property type="protein sequence ID" value="MBJ2135232.1"/>
    <property type="molecule type" value="Genomic_DNA"/>
</dbReference>
<keyword evidence="4" id="KW-0479">Metal-binding</keyword>
<comment type="pathway">
    <text evidence="2">Aromatic compound metabolism.</text>
</comment>
<dbReference type="SFLD" id="SFLDS00001">
    <property type="entry name" value="Enolase"/>
    <property type="match status" value="1"/>
</dbReference>
<evidence type="ECO:0000256" key="7">
    <source>
        <dbReference type="ARBA" id="ARBA00023235"/>
    </source>
</evidence>
<keyword evidence="6" id="KW-0464">Manganese</keyword>
<keyword evidence="5" id="KW-0058">Aromatic hydrocarbons catabolism</keyword>
<dbReference type="PANTHER" id="PTHR48073">
    <property type="entry name" value="O-SUCCINYLBENZOATE SYNTHASE-RELATED"/>
    <property type="match status" value="1"/>
</dbReference>
<sequence>MISQIQTYIVDIPTIRPHKLSMTSMAVQSMVIVRITDDNGLEGIGEGTTIGGLAYGAESPESIKTNIDTYLAPYLIGQSVASPKALINKLHLAFKGNPIAKSAVQTALLDLLGKQLGVPVSTLLGGACNNHLSCLWVLASGNTEKDIEEAKGLVAEKRHNIFKLKIGSRSVRDDVAHVGKIKAALGDDVSIRVDVNQAWSEPQATYGMAALQEAGIDLVEQPTPAKDFASLVRLSKKFNIGILADESIADSTDTLLLAQQGFTGSVALKIGKAGGLFAALDVAAVCNAAGIGLYGGTLLEGTIGTTAALHAWSTLPVIEFGTEMFGPLLQSDDIVKSPLNYHNFGVEVPTTAGLGLEIDEDKLRQYTRKAK</sequence>
<dbReference type="Proteomes" id="UP000649232">
    <property type="component" value="Unassembled WGS sequence"/>
</dbReference>
<dbReference type="InterPro" id="IPR013342">
    <property type="entry name" value="Mandelate_racemase_C"/>
</dbReference>
<feature type="domain" description="Mandelate racemase/muconate lactonizing enzyme C-terminal" evidence="8">
    <location>
        <begin position="143"/>
        <end position="241"/>
    </location>
</feature>
<dbReference type="Gene3D" id="3.30.390.10">
    <property type="entry name" value="Enolase-like, N-terminal domain"/>
    <property type="match status" value="1"/>
</dbReference>
<dbReference type="NCBIfam" id="TIGR02534">
    <property type="entry name" value="mucon_cyclo"/>
    <property type="match status" value="1"/>
</dbReference>
<protein>
    <submittedName>
        <fullName evidence="9">Muconate cycloisomerase</fullName>
    </submittedName>
</protein>
<gene>
    <name evidence="9" type="ORF">JEU11_02070</name>
</gene>
<evidence type="ECO:0000256" key="3">
    <source>
        <dbReference type="ARBA" id="ARBA00008031"/>
    </source>
</evidence>
<dbReference type="SUPFAM" id="SSF51604">
    <property type="entry name" value="Enolase C-terminal domain-like"/>
    <property type="match status" value="1"/>
</dbReference>
<accession>A0ABS0WAD0</accession>
<evidence type="ECO:0000256" key="5">
    <source>
        <dbReference type="ARBA" id="ARBA00022797"/>
    </source>
</evidence>
<dbReference type="InterPro" id="IPR036849">
    <property type="entry name" value="Enolase-like_C_sf"/>
</dbReference>
<dbReference type="InterPro" id="IPR013341">
    <property type="entry name" value="Mandelate_racemase_N_dom"/>
</dbReference>
<keyword evidence="7" id="KW-0413">Isomerase</keyword>
<dbReference type="InterPro" id="IPR029065">
    <property type="entry name" value="Enolase_C-like"/>
</dbReference>
<reference evidence="9 10" key="1">
    <citation type="submission" date="2020-12" db="EMBL/GenBank/DDBJ databases">
        <title>Draft genome sequences of nine environmental bacterial isolates colonizing plastic.</title>
        <authorList>
            <person name="Borre I."/>
            <person name="Sonnenschein E.C."/>
        </authorList>
    </citation>
    <scope>NUCLEOTIDE SEQUENCE [LARGE SCALE GENOMIC DNA]</scope>
    <source>
        <strain evidence="9 10">IB30</strain>
    </source>
</reference>
<dbReference type="SFLD" id="SFLDG00180">
    <property type="entry name" value="muconate_cycloisomerase"/>
    <property type="match status" value="1"/>
</dbReference>
<dbReference type="SUPFAM" id="SSF54826">
    <property type="entry name" value="Enolase N-terminal domain-like"/>
    <property type="match status" value="1"/>
</dbReference>
<evidence type="ECO:0000256" key="4">
    <source>
        <dbReference type="ARBA" id="ARBA00022723"/>
    </source>
</evidence>
<evidence type="ECO:0000256" key="2">
    <source>
        <dbReference type="ARBA" id="ARBA00005211"/>
    </source>
</evidence>
<organism evidence="9 10">
    <name type="scientific">Paraglaciecola chathamensis</name>
    <dbReference type="NCBI Taxonomy" id="368405"/>
    <lineage>
        <taxon>Bacteria</taxon>
        <taxon>Pseudomonadati</taxon>
        <taxon>Pseudomonadota</taxon>
        <taxon>Gammaproteobacteria</taxon>
        <taxon>Alteromonadales</taxon>
        <taxon>Alteromonadaceae</taxon>
        <taxon>Paraglaciecola</taxon>
    </lineage>
</organism>
<dbReference type="PROSITE" id="PS00908">
    <property type="entry name" value="MR_MLE_1"/>
    <property type="match status" value="1"/>
</dbReference>
<dbReference type="Pfam" id="PF13378">
    <property type="entry name" value="MR_MLE_C"/>
    <property type="match status" value="1"/>
</dbReference>
<dbReference type="Pfam" id="PF02746">
    <property type="entry name" value="MR_MLE_N"/>
    <property type="match status" value="1"/>
</dbReference>
<evidence type="ECO:0000313" key="10">
    <source>
        <dbReference type="Proteomes" id="UP000649232"/>
    </source>
</evidence>
<dbReference type="InterPro" id="IPR013370">
    <property type="entry name" value="Chloromuconate_cycloisomerase"/>
</dbReference>